<evidence type="ECO:0000313" key="2">
    <source>
        <dbReference type="EMBL" id="VTT27430.1"/>
    </source>
</evidence>
<accession>A0AAE9R7N9</accession>
<dbReference type="EMBL" id="CABEIY010000002">
    <property type="protein sequence ID" value="VTT22658.1"/>
    <property type="molecule type" value="Genomic_DNA"/>
</dbReference>
<proteinExistence type="predicted"/>
<reference evidence="2 3" key="1">
    <citation type="submission" date="2019-05" db="EMBL/GenBank/DDBJ databases">
        <authorList>
            <consortium name="Pathogen Informatics"/>
        </authorList>
    </citation>
    <scope>NUCLEOTIDE SEQUENCE [LARGE SCALE GENOMIC DNA]</scope>
    <source>
        <strain evidence="2 3">NCTC11557</strain>
    </source>
</reference>
<dbReference type="Proteomes" id="UP000339049">
    <property type="component" value="Unassembled WGS sequence"/>
</dbReference>
<gene>
    <name evidence="1" type="ORF">NCTC11557_00020</name>
    <name evidence="2" type="ORF">NCTC11557_02403</name>
</gene>
<sequence>MNETLYIFLEGKAKGWFEDTVNVVRKNGKIFDFVLDGEKIQPHEVVSIEIFDDVIKEISSYLN</sequence>
<dbReference type="Pfam" id="PF24313">
    <property type="entry name" value="Paratox"/>
    <property type="match status" value="1"/>
</dbReference>
<evidence type="ECO:0000313" key="3">
    <source>
        <dbReference type="Proteomes" id="UP000339049"/>
    </source>
</evidence>
<organism evidence="2 3">
    <name type="scientific">Streptococcus dysgalactiae subsp. equisimilis</name>
    <name type="common">Streptococcus equisimilis</name>
    <dbReference type="NCBI Taxonomy" id="119602"/>
    <lineage>
        <taxon>Bacteria</taxon>
        <taxon>Bacillati</taxon>
        <taxon>Bacillota</taxon>
        <taxon>Bacilli</taxon>
        <taxon>Lactobacillales</taxon>
        <taxon>Streptococcaceae</taxon>
        <taxon>Streptococcus</taxon>
    </lineage>
</organism>
<protein>
    <submittedName>
        <fullName evidence="2">Phage protein</fullName>
    </submittedName>
</protein>
<dbReference type="AlphaFoldDB" id="A0AAE9R7N9"/>
<comment type="caution">
    <text evidence="2">The sequence shown here is derived from an EMBL/GenBank/DDBJ whole genome shotgun (WGS) entry which is preliminary data.</text>
</comment>
<evidence type="ECO:0000313" key="1">
    <source>
        <dbReference type="EMBL" id="VTT22658.1"/>
    </source>
</evidence>
<dbReference type="InterPro" id="IPR056220">
    <property type="entry name" value="Paratox-like"/>
</dbReference>
<name>A0AAE9R7N9_STREQ</name>
<dbReference type="RefSeq" id="WP_003058494.1">
    <property type="nucleotide sequence ID" value="NZ_CABEIY010000002.1"/>
</dbReference>
<dbReference type="EMBL" id="CABEIY010000008">
    <property type="protein sequence ID" value="VTT27430.1"/>
    <property type="molecule type" value="Genomic_DNA"/>
</dbReference>
<dbReference type="CDD" id="cd19959">
    <property type="entry name" value="paratox"/>
    <property type="match status" value="1"/>
</dbReference>